<accession>A0ACB9YQ10</accession>
<dbReference type="Proteomes" id="UP001497700">
    <property type="component" value="Unassembled WGS sequence"/>
</dbReference>
<sequence>MAQIFRHVPLDYSRNEIRFLRLLPADYDDEVNTELFAASIERDIPDFKAISYVWDLKGPRKSITVNDDQFEISETVYILLKNLQCWSDATSGMNIWIDSICINQEDTSEKTAQIPLMKDIYTKASRVLVWLGDGDECTDQAIAKIKSTSRDHIPAPAWVEPVVTSLFPGFNPLMPHNNEPLEKEVKFRVQDMATNRRAFRTSNGFIGFGLKALEAGDKIVLIAGADVPFALRPRGEHFAFVGECYVEGLMHGELLREFPEFTNKVEELSGMRLKQFVIV</sequence>
<protein>
    <submittedName>
        <fullName evidence="1">Heterokaryon incompatibility protein-domain-containing protein</fullName>
    </submittedName>
</protein>
<evidence type="ECO:0000313" key="1">
    <source>
        <dbReference type="EMBL" id="KAI4861297.1"/>
    </source>
</evidence>
<dbReference type="EMBL" id="MU393556">
    <property type="protein sequence ID" value="KAI4861297.1"/>
    <property type="molecule type" value="Genomic_DNA"/>
</dbReference>
<evidence type="ECO:0000313" key="2">
    <source>
        <dbReference type="Proteomes" id="UP001497700"/>
    </source>
</evidence>
<comment type="caution">
    <text evidence="1">The sequence shown here is derived from an EMBL/GenBank/DDBJ whole genome shotgun (WGS) entry which is preliminary data.</text>
</comment>
<gene>
    <name evidence="1" type="ORF">F4820DRAFT_452057</name>
</gene>
<organism evidence="1 2">
    <name type="scientific">Hypoxylon rubiginosum</name>
    <dbReference type="NCBI Taxonomy" id="110542"/>
    <lineage>
        <taxon>Eukaryota</taxon>
        <taxon>Fungi</taxon>
        <taxon>Dikarya</taxon>
        <taxon>Ascomycota</taxon>
        <taxon>Pezizomycotina</taxon>
        <taxon>Sordariomycetes</taxon>
        <taxon>Xylariomycetidae</taxon>
        <taxon>Xylariales</taxon>
        <taxon>Hypoxylaceae</taxon>
        <taxon>Hypoxylon</taxon>
    </lineage>
</organism>
<reference evidence="1 2" key="1">
    <citation type="journal article" date="2022" name="New Phytol.">
        <title>Ecological generalism drives hyperdiversity of secondary metabolite gene clusters in xylarialean endophytes.</title>
        <authorList>
            <person name="Franco M.E.E."/>
            <person name="Wisecaver J.H."/>
            <person name="Arnold A.E."/>
            <person name="Ju Y.M."/>
            <person name="Slot J.C."/>
            <person name="Ahrendt S."/>
            <person name="Moore L.P."/>
            <person name="Eastman K.E."/>
            <person name="Scott K."/>
            <person name="Konkel Z."/>
            <person name="Mondo S.J."/>
            <person name="Kuo A."/>
            <person name="Hayes R.D."/>
            <person name="Haridas S."/>
            <person name="Andreopoulos B."/>
            <person name="Riley R."/>
            <person name="LaButti K."/>
            <person name="Pangilinan J."/>
            <person name="Lipzen A."/>
            <person name="Amirebrahimi M."/>
            <person name="Yan J."/>
            <person name="Adam C."/>
            <person name="Keymanesh K."/>
            <person name="Ng V."/>
            <person name="Louie K."/>
            <person name="Northen T."/>
            <person name="Drula E."/>
            <person name="Henrissat B."/>
            <person name="Hsieh H.M."/>
            <person name="Youens-Clark K."/>
            <person name="Lutzoni F."/>
            <person name="Miadlikowska J."/>
            <person name="Eastwood D.C."/>
            <person name="Hamelin R.C."/>
            <person name="Grigoriev I.V."/>
            <person name="U'Ren J.M."/>
        </authorList>
    </citation>
    <scope>NUCLEOTIDE SEQUENCE [LARGE SCALE GENOMIC DNA]</scope>
    <source>
        <strain evidence="1 2">CBS 119005</strain>
    </source>
</reference>
<proteinExistence type="predicted"/>
<keyword evidence="2" id="KW-1185">Reference proteome</keyword>
<name>A0ACB9YQ10_9PEZI</name>